<name>A0A6I8M2S3_9PSEU</name>
<dbReference type="SUPFAM" id="SSF55729">
    <property type="entry name" value="Acyl-CoA N-acyltransferases (Nat)"/>
    <property type="match status" value="1"/>
</dbReference>
<evidence type="ECO:0000313" key="2">
    <source>
        <dbReference type="Proteomes" id="UP000399805"/>
    </source>
</evidence>
<dbReference type="RefSeq" id="WP_155546684.1">
    <property type="nucleotide sequence ID" value="NZ_CABVGP010000002.1"/>
</dbReference>
<keyword evidence="2" id="KW-1185">Reference proteome</keyword>
<dbReference type="Proteomes" id="UP000399805">
    <property type="component" value="Unassembled WGS sequence"/>
</dbReference>
<accession>A0A6I8M2S3</accession>
<protein>
    <submittedName>
        <fullName evidence="1">Acyl-CoA synthetase (NDP forming type)</fullName>
    </submittedName>
</protein>
<evidence type="ECO:0000313" key="1">
    <source>
        <dbReference type="EMBL" id="VVJ21825.1"/>
    </source>
</evidence>
<gene>
    <name evidence="1" type="ORF">AA23TX_06840</name>
</gene>
<reference evidence="1 2" key="1">
    <citation type="submission" date="2019-09" db="EMBL/GenBank/DDBJ databases">
        <authorList>
            <person name="Leyn A S."/>
        </authorList>
    </citation>
    <scope>NUCLEOTIDE SEQUENCE [LARGE SCALE GENOMIC DNA]</scope>
    <source>
        <strain evidence="1">AA231_1</strain>
    </source>
</reference>
<dbReference type="Gene3D" id="3.40.630.30">
    <property type="match status" value="1"/>
</dbReference>
<organism evidence="1 2">
    <name type="scientific">Amycolatopsis camponoti</name>
    <dbReference type="NCBI Taxonomy" id="2606593"/>
    <lineage>
        <taxon>Bacteria</taxon>
        <taxon>Bacillati</taxon>
        <taxon>Actinomycetota</taxon>
        <taxon>Actinomycetes</taxon>
        <taxon>Pseudonocardiales</taxon>
        <taxon>Pseudonocardiaceae</taxon>
        <taxon>Amycolatopsis</taxon>
    </lineage>
</organism>
<proteinExistence type="predicted"/>
<dbReference type="InterPro" id="IPR016181">
    <property type="entry name" value="Acyl_CoA_acyltransferase"/>
</dbReference>
<dbReference type="EMBL" id="CABVGP010000002">
    <property type="protein sequence ID" value="VVJ21825.1"/>
    <property type="molecule type" value="Genomic_DNA"/>
</dbReference>
<dbReference type="AlphaFoldDB" id="A0A6I8M2S3"/>
<sequence length="165" mass="17115">MSTATPPVRALLPDGEVAWVRELEACDGAAVLALRARLSGRDRHLMFFGLGVAGLAELSTQLSRGSGVGHTAVGCFVHSRLAGVARYDVLADPAEAQVALVVDGHGPVLGVAALLLEQLAVSAEHEGVRMFVADVDAGNAKMLGVFAALGIPFRPGLPTRNRSPE</sequence>